<dbReference type="PROSITE" id="PS51257">
    <property type="entry name" value="PROKAR_LIPOPROTEIN"/>
    <property type="match status" value="1"/>
</dbReference>
<gene>
    <name evidence="1" type="ORF">Sjap_025561</name>
</gene>
<accession>A0AAP0E1U3</accession>
<organism evidence="1 2">
    <name type="scientific">Stephania japonica</name>
    <dbReference type="NCBI Taxonomy" id="461633"/>
    <lineage>
        <taxon>Eukaryota</taxon>
        <taxon>Viridiplantae</taxon>
        <taxon>Streptophyta</taxon>
        <taxon>Embryophyta</taxon>
        <taxon>Tracheophyta</taxon>
        <taxon>Spermatophyta</taxon>
        <taxon>Magnoliopsida</taxon>
        <taxon>Ranunculales</taxon>
        <taxon>Menispermaceae</taxon>
        <taxon>Menispermoideae</taxon>
        <taxon>Cissampelideae</taxon>
        <taxon>Stephania</taxon>
    </lineage>
</organism>
<evidence type="ECO:0000313" key="2">
    <source>
        <dbReference type="Proteomes" id="UP001417504"/>
    </source>
</evidence>
<sequence length="63" mass="6899">MHCFTSRAFNSFVDLSSPLNVFQATSITIISSACLTSLKCLVIMILEANLVSAILNKLNSENY</sequence>
<dbReference type="AlphaFoldDB" id="A0AAP0E1U3"/>
<keyword evidence="2" id="KW-1185">Reference proteome</keyword>
<comment type="caution">
    <text evidence="1">The sequence shown here is derived from an EMBL/GenBank/DDBJ whole genome shotgun (WGS) entry which is preliminary data.</text>
</comment>
<evidence type="ECO:0000313" key="1">
    <source>
        <dbReference type="EMBL" id="KAK9085150.1"/>
    </source>
</evidence>
<reference evidence="1 2" key="1">
    <citation type="submission" date="2024-01" db="EMBL/GenBank/DDBJ databases">
        <title>Genome assemblies of Stephania.</title>
        <authorList>
            <person name="Yang L."/>
        </authorList>
    </citation>
    <scope>NUCLEOTIDE SEQUENCE [LARGE SCALE GENOMIC DNA]</scope>
    <source>
        <strain evidence="1">QJT</strain>
        <tissue evidence="1">Leaf</tissue>
    </source>
</reference>
<dbReference type="EMBL" id="JBBNAE010000011">
    <property type="protein sequence ID" value="KAK9085150.1"/>
    <property type="molecule type" value="Genomic_DNA"/>
</dbReference>
<protein>
    <submittedName>
        <fullName evidence="1">Uncharacterized protein</fullName>
    </submittedName>
</protein>
<dbReference type="Proteomes" id="UP001417504">
    <property type="component" value="Unassembled WGS sequence"/>
</dbReference>
<proteinExistence type="predicted"/>
<name>A0AAP0E1U3_9MAGN</name>